<dbReference type="PANTHER" id="PTHR47326:SF1">
    <property type="entry name" value="HTH PSQ-TYPE DOMAIN-CONTAINING PROTEIN"/>
    <property type="match status" value="1"/>
</dbReference>
<dbReference type="GO" id="GO:0003676">
    <property type="term" value="F:nucleic acid binding"/>
    <property type="evidence" value="ECO:0007669"/>
    <property type="project" value="InterPro"/>
</dbReference>
<proteinExistence type="predicted"/>
<reference evidence="1 2" key="1">
    <citation type="submission" date="2017-03" db="EMBL/GenBank/DDBJ databases">
        <title>Genome of the blue death feigning beetle - Asbolus verrucosus.</title>
        <authorList>
            <person name="Rider S.D."/>
        </authorList>
    </citation>
    <scope>NUCLEOTIDE SEQUENCE [LARGE SCALE GENOMIC DNA]</scope>
    <source>
        <strain evidence="1">Butters</strain>
        <tissue evidence="1">Head and leg muscle</tissue>
    </source>
</reference>
<sequence length="216" mass="25709">MLNVFRTGRDRSLRFSVLSNSLLPKELFSLWRILKHHKYHPYHISLHQDLHGTDLQNRLTFYPWAGEQIQMSPNFFRSVLFSDESTFTNMHYWSVQNSSIWLCQIEHQGPWSVNVWWGIIGDKLLGPHIIEGNLSNEMYQDFLDNELPQLPEDVSLGVQQNIWFQPHDRDFHGRWIGPIKWPARSPDLTSPDFFLWGYLKDKVYQQVPITREDMIE</sequence>
<keyword evidence="2" id="KW-1185">Reference proteome</keyword>
<dbReference type="Proteomes" id="UP000292052">
    <property type="component" value="Unassembled WGS sequence"/>
</dbReference>
<protein>
    <submittedName>
        <fullName evidence="1">DDE 3 domain containing protein</fullName>
    </submittedName>
</protein>
<dbReference type="PANTHER" id="PTHR47326">
    <property type="entry name" value="TRANSPOSABLE ELEMENT TC3 TRANSPOSASE-LIKE PROTEIN"/>
    <property type="match status" value="1"/>
</dbReference>
<dbReference type="EMBL" id="QDEB01024110">
    <property type="protein sequence ID" value="RZC40672.1"/>
    <property type="molecule type" value="Genomic_DNA"/>
</dbReference>
<name>A0A482W6C2_ASBVE</name>
<accession>A0A482W6C2</accession>
<dbReference type="STRING" id="1661398.A0A482W6C2"/>
<organism evidence="1 2">
    <name type="scientific">Asbolus verrucosus</name>
    <name type="common">Desert ironclad beetle</name>
    <dbReference type="NCBI Taxonomy" id="1661398"/>
    <lineage>
        <taxon>Eukaryota</taxon>
        <taxon>Metazoa</taxon>
        <taxon>Ecdysozoa</taxon>
        <taxon>Arthropoda</taxon>
        <taxon>Hexapoda</taxon>
        <taxon>Insecta</taxon>
        <taxon>Pterygota</taxon>
        <taxon>Neoptera</taxon>
        <taxon>Endopterygota</taxon>
        <taxon>Coleoptera</taxon>
        <taxon>Polyphaga</taxon>
        <taxon>Cucujiformia</taxon>
        <taxon>Tenebrionidae</taxon>
        <taxon>Pimeliinae</taxon>
        <taxon>Asbolus</taxon>
    </lineage>
</organism>
<dbReference type="InterPro" id="IPR036397">
    <property type="entry name" value="RNaseH_sf"/>
</dbReference>
<evidence type="ECO:0000313" key="1">
    <source>
        <dbReference type="EMBL" id="RZC40672.1"/>
    </source>
</evidence>
<dbReference type="Gene3D" id="3.30.420.10">
    <property type="entry name" value="Ribonuclease H-like superfamily/Ribonuclease H"/>
    <property type="match status" value="1"/>
</dbReference>
<evidence type="ECO:0000313" key="2">
    <source>
        <dbReference type="Proteomes" id="UP000292052"/>
    </source>
</evidence>
<dbReference type="OrthoDB" id="6764275at2759"/>
<dbReference type="AlphaFoldDB" id="A0A482W6C2"/>
<gene>
    <name evidence="1" type="ORF">BDFB_014390</name>
</gene>
<comment type="caution">
    <text evidence="1">The sequence shown here is derived from an EMBL/GenBank/DDBJ whole genome shotgun (WGS) entry which is preliminary data.</text>
</comment>